<accession>A0A1A9ZU70</accession>
<feature type="compositionally biased region" description="Polar residues" evidence="1">
    <location>
        <begin position="472"/>
        <end position="483"/>
    </location>
</feature>
<evidence type="ECO:0000313" key="2">
    <source>
        <dbReference type="EnsemblMetazoa" id="GPAI025189-PA"/>
    </source>
</evidence>
<feature type="compositionally biased region" description="Polar residues" evidence="1">
    <location>
        <begin position="408"/>
        <end position="463"/>
    </location>
</feature>
<feature type="compositionally biased region" description="Polar residues" evidence="1">
    <location>
        <begin position="20"/>
        <end position="44"/>
    </location>
</feature>
<dbReference type="VEuPathDB" id="VectorBase:GPAI025189"/>
<evidence type="ECO:0000256" key="1">
    <source>
        <dbReference type="SAM" id="MobiDB-lite"/>
    </source>
</evidence>
<dbReference type="Proteomes" id="UP000092445">
    <property type="component" value="Unassembled WGS sequence"/>
</dbReference>
<organism evidence="2 3">
    <name type="scientific">Glossina pallidipes</name>
    <name type="common">Tsetse fly</name>
    <dbReference type="NCBI Taxonomy" id="7398"/>
    <lineage>
        <taxon>Eukaryota</taxon>
        <taxon>Metazoa</taxon>
        <taxon>Ecdysozoa</taxon>
        <taxon>Arthropoda</taxon>
        <taxon>Hexapoda</taxon>
        <taxon>Insecta</taxon>
        <taxon>Pterygota</taxon>
        <taxon>Neoptera</taxon>
        <taxon>Endopterygota</taxon>
        <taxon>Diptera</taxon>
        <taxon>Brachycera</taxon>
        <taxon>Muscomorpha</taxon>
        <taxon>Hippoboscoidea</taxon>
        <taxon>Glossinidae</taxon>
        <taxon>Glossina</taxon>
    </lineage>
</organism>
<evidence type="ECO:0000313" key="3">
    <source>
        <dbReference type="Proteomes" id="UP000092445"/>
    </source>
</evidence>
<dbReference type="EnsemblMetazoa" id="GPAI025189-RA">
    <property type="protein sequence ID" value="GPAI025189-PA"/>
    <property type="gene ID" value="GPAI025189"/>
</dbReference>
<keyword evidence="3" id="KW-1185">Reference proteome</keyword>
<proteinExistence type="predicted"/>
<reference evidence="2" key="2">
    <citation type="submission" date="2020-05" db="UniProtKB">
        <authorList>
            <consortium name="EnsemblMetazoa"/>
        </authorList>
    </citation>
    <scope>IDENTIFICATION</scope>
    <source>
        <strain evidence="2">IAEA</strain>
    </source>
</reference>
<feature type="region of interest" description="Disordered" evidence="1">
    <location>
        <begin position="383"/>
        <end position="539"/>
    </location>
</feature>
<feature type="compositionally biased region" description="Polar residues" evidence="1">
    <location>
        <begin position="516"/>
        <end position="526"/>
    </location>
</feature>
<feature type="region of interest" description="Disordered" evidence="1">
    <location>
        <begin position="89"/>
        <end position="118"/>
    </location>
</feature>
<sequence length="589" mass="65898">MAFFRNWRSSLPRGRDLPNDRTSTSGTKVGNKQMVNDSKRSPVSQIDVVPNRSETFILGEEGEGRSRSNISAMELKKLKRSKLPVKFNTFTKRKKAPSVSAPDNHTGEGGPTDNAENTFEKLSKDGLEQETKTAPYEFPFDEKSSQISLAYGSGAVKGTVSSATCHIDSSTYQKNTMSNALRQQFEPLKKMSTFVGKVDSFPEDVLKKGTDRSNKYKTVTLNNFRKSFRERFLQQDKHAPYNPSWFVEVKPAEKTNEIPKDSQFKKKRHDLIVFDNDNYNPEAHVPVHDEDGRTVVANQSSVKRYNTFKVQRPHSSQTKKSIPEMFKDTLHVEFKNSITPNRPGRVIPVGVAKPITSDYVNDGGKKPMITKRKTIFTASLNNDLPVENNRSGADNSRTNRIVVRASTGIRSVPTTESIRNRPSQSSVTIPRNNQSAELHPSNKYTSPSSSTTCKNRLTVTANPSRLPKKTHSSGVVSSSQIPLNPQRKYGVTTSSQHPCDSYNRHVIPNRMRSHESSTPVNNNRNQAAAAKPMSSVTQSRSCRNNAINGNVSNVKYSIILVPLVLLENACQETLRSHLADISINMNFWH</sequence>
<feature type="compositionally biased region" description="Polar residues" evidence="1">
    <location>
        <begin position="383"/>
        <end position="399"/>
    </location>
</feature>
<dbReference type="AlphaFoldDB" id="A0A1A9ZU70"/>
<feature type="region of interest" description="Disordered" evidence="1">
    <location>
        <begin position="1"/>
        <end position="44"/>
    </location>
</feature>
<reference evidence="3" key="1">
    <citation type="submission" date="2014-03" db="EMBL/GenBank/DDBJ databases">
        <authorList>
            <person name="Aksoy S."/>
            <person name="Warren W."/>
            <person name="Wilson R.K."/>
        </authorList>
    </citation>
    <scope>NUCLEOTIDE SEQUENCE [LARGE SCALE GENOMIC DNA]</scope>
    <source>
        <strain evidence="3">IAEA</strain>
    </source>
</reference>
<protein>
    <submittedName>
        <fullName evidence="2">Uncharacterized protein</fullName>
    </submittedName>
</protein>
<name>A0A1A9ZU70_GLOPL</name>